<feature type="compositionally biased region" description="Pro residues" evidence="1">
    <location>
        <begin position="324"/>
        <end position="336"/>
    </location>
</feature>
<evidence type="ECO:0000313" key="3">
    <source>
        <dbReference type="Proteomes" id="UP001190700"/>
    </source>
</evidence>
<accession>A0AAE0LM70</accession>
<name>A0AAE0LM70_9CHLO</name>
<proteinExistence type="predicted"/>
<dbReference type="Proteomes" id="UP001190700">
    <property type="component" value="Unassembled WGS sequence"/>
</dbReference>
<dbReference type="AlphaFoldDB" id="A0AAE0LM70"/>
<reference evidence="2 3" key="1">
    <citation type="journal article" date="2015" name="Genome Biol. Evol.">
        <title>Comparative Genomics of a Bacterivorous Green Alga Reveals Evolutionary Causalities and Consequences of Phago-Mixotrophic Mode of Nutrition.</title>
        <authorList>
            <person name="Burns J.A."/>
            <person name="Paasch A."/>
            <person name="Narechania A."/>
            <person name="Kim E."/>
        </authorList>
    </citation>
    <scope>NUCLEOTIDE SEQUENCE [LARGE SCALE GENOMIC DNA]</scope>
    <source>
        <strain evidence="2 3">PLY_AMNH</strain>
    </source>
</reference>
<comment type="caution">
    <text evidence="2">The sequence shown here is derived from an EMBL/GenBank/DDBJ whole genome shotgun (WGS) entry which is preliminary data.</text>
</comment>
<protein>
    <submittedName>
        <fullName evidence="2">Uncharacterized protein</fullName>
    </submittedName>
</protein>
<feature type="region of interest" description="Disordered" evidence="1">
    <location>
        <begin position="700"/>
        <end position="722"/>
    </location>
</feature>
<gene>
    <name evidence="2" type="ORF">CYMTET_2573</name>
</gene>
<evidence type="ECO:0000313" key="2">
    <source>
        <dbReference type="EMBL" id="KAK3289970.1"/>
    </source>
</evidence>
<sequence length="948" mass="101855">MTSATSVFTPLVGAQAQLRLDSIFSRNVGARYRATTPSPAVVLSAADRTRATGVLQSTWDADVVKRVAKDTLGNKSSSFSGSEPHKRVLWDSLVFALEAAFASKEATTSDIFDLVDLEKSLNPVYNDILLRSLVSLTTPHSPARRWVKASARAAPKDGKRALLEVTKRLLPPNHKQLRHHEELLSIFFSSTDDPEPLVARFDECLQAISVSGAGKLDDVYAKRQLLSALDPEFYKEVITPLRLDSELNKVCIEEIYAHVCEVWWCANPDGPTARTKSPPIPISAAAYIPSSNSDFSAFVEEFNRVLHEANDLLRWFKDTERDSAPPPGPIEPTPPPPRRKAGGGNWSQSKYNKQAARNISFHSLSSAFIQECPLCPGHYHDTARCPAVNGACGSDAAAAAQELDEIVSAFQTAFDAEDDAAFAELCSMHSSPLVRSDEHPFTYPASLDLGLASLAAPAPSDPEMATRLSEARSVLTGLRDATAAARAAAAVPLDSDSFGTISVPRVVAPPPPADPPAMVPHAAAMDSDIALPQGSALAPLAAADVTGPPLSLLGSDPDAEEDFSVSDPVPVLPIGRIRHAAAPRGARLAAGLLPILAFLGCATAAHGSVVQGTAAAVLPAVHSPWVTANICCITPEPSPPALPPDPPPYFAIPTIPNPADFSPGYGPGHLFWTSGSEGDNDWTRIGVSLGTPRALEWGTIAGWTNSTPPSPDHRSPCPMQENRSSWPLVRLRGGRRFKSQRSEQHRYRMPTSTSRPAGSEIDVLWNTFHHIGGLDIQDLSAHNGSVPSPKLLDGVDGISAYALRLEWEQVSAARQMAKTRQTLRRLPVYAWVSITDTARESELSDFDPLGLQAWSALLMTEDFLLRQLPATAAPTSAPETSLATVPAIAQKLIGKVSLDTVYRESKTYADILKLLNDIPRYPITEELVSTDADISALPPFTEALNNLV</sequence>
<evidence type="ECO:0000256" key="1">
    <source>
        <dbReference type="SAM" id="MobiDB-lite"/>
    </source>
</evidence>
<organism evidence="2 3">
    <name type="scientific">Cymbomonas tetramitiformis</name>
    <dbReference type="NCBI Taxonomy" id="36881"/>
    <lineage>
        <taxon>Eukaryota</taxon>
        <taxon>Viridiplantae</taxon>
        <taxon>Chlorophyta</taxon>
        <taxon>Pyramimonadophyceae</taxon>
        <taxon>Pyramimonadales</taxon>
        <taxon>Pyramimonadaceae</taxon>
        <taxon>Cymbomonas</taxon>
    </lineage>
</organism>
<dbReference type="EMBL" id="LGRX02000007">
    <property type="protein sequence ID" value="KAK3289970.1"/>
    <property type="molecule type" value="Genomic_DNA"/>
</dbReference>
<keyword evidence="3" id="KW-1185">Reference proteome</keyword>
<feature type="region of interest" description="Disordered" evidence="1">
    <location>
        <begin position="319"/>
        <end position="349"/>
    </location>
</feature>